<dbReference type="RefSeq" id="WP_139180065.1">
    <property type="nucleotide sequence ID" value="NZ_FNLM01000034.1"/>
</dbReference>
<feature type="signal peptide" evidence="1">
    <location>
        <begin position="1"/>
        <end position="37"/>
    </location>
</feature>
<feature type="chain" id="PRO_5010198002" evidence="1">
    <location>
        <begin position="38"/>
        <end position="133"/>
    </location>
</feature>
<protein>
    <submittedName>
        <fullName evidence="2">Uncharacterized protein</fullName>
    </submittedName>
</protein>
<evidence type="ECO:0000313" key="2">
    <source>
        <dbReference type="EMBL" id="SDU71460.1"/>
    </source>
</evidence>
<proteinExistence type="predicted"/>
<keyword evidence="1" id="KW-0732">Signal</keyword>
<name>A0A1H2KRZ8_9ACTN</name>
<reference evidence="2 3" key="1">
    <citation type="submission" date="2016-10" db="EMBL/GenBank/DDBJ databases">
        <authorList>
            <person name="de Groot N.N."/>
        </authorList>
    </citation>
    <scope>NUCLEOTIDE SEQUENCE [LARGE SCALE GENOMIC DNA]</scope>
    <source>
        <strain evidence="2 3">DSM 44215</strain>
    </source>
</reference>
<evidence type="ECO:0000313" key="3">
    <source>
        <dbReference type="Proteomes" id="UP000183180"/>
    </source>
</evidence>
<evidence type="ECO:0000256" key="1">
    <source>
        <dbReference type="SAM" id="SignalP"/>
    </source>
</evidence>
<dbReference type="STRING" id="158898.SAMN04488548_1343612"/>
<dbReference type="EMBL" id="FNLM01000034">
    <property type="protein sequence ID" value="SDU71460.1"/>
    <property type="molecule type" value="Genomic_DNA"/>
</dbReference>
<organism evidence="2 3">
    <name type="scientific">Gordonia westfalica</name>
    <dbReference type="NCBI Taxonomy" id="158898"/>
    <lineage>
        <taxon>Bacteria</taxon>
        <taxon>Bacillati</taxon>
        <taxon>Actinomycetota</taxon>
        <taxon>Actinomycetes</taxon>
        <taxon>Mycobacteriales</taxon>
        <taxon>Gordoniaceae</taxon>
        <taxon>Gordonia</taxon>
    </lineage>
</organism>
<dbReference type="OrthoDB" id="4550202at2"/>
<dbReference type="AlphaFoldDB" id="A0A1H2KRZ8"/>
<dbReference type="Proteomes" id="UP000183180">
    <property type="component" value="Unassembled WGS sequence"/>
</dbReference>
<gene>
    <name evidence="2" type="ORF">SAMN04488548_1343612</name>
</gene>
<accession>A0A1H2KRZ8</accession>
<sequence>MTRSTTKRRSATLAAGCVAAVAGTLAAAAVAVAPASANVSGPVNLSPGFAGRYGVGCTYIISVTADIGGPVLFREQGIPFASVPVVNGTATTTWAPTASGLRTLSARQGATPPVTRTVNVGTGINLGFFCPVF</sequence>